<evidence type="ECO:0000313" key="1">
    <source>
        <dbReference type="EMBL" id="ALQ39606.1"/>
    </source>
</evidence>
<reference evidence="1 2" key="1">
    <citation type="submission" date="2015-11" db="EMBL/GenBank/DDBJ databases">
        <authorList>
            <person name="Zhang Y."/>
            <person name="Guo Z."/>
        </authorList>
    </citation>
    <scope>NUCLEOTIDE SEQUENCE [LARGE SCALE GENOMIC DNA]</scope>
    <source>
        <strain evidence="1 2">ChDC F174</strain>
    </source>
</reference>
<dbReference type="AlphaFoldDB" id="A0A0S2ZL75"/>
<organism evidence="1">
    <name type="scientific">Fusobacterium hwasookii ChDC F174</name>
    <dbReference type="NCBI Taxonomy" id="1307442"/>
    <lineage>
        <taxon>Bacteria</taxon>
        <taxon>Fusobacteriati</taxon>
        <taxon>Fusobacteriota</taxon>
        <taxon>Fusobacteriia</taxon>
        <taxon>Fusobacteriales</taxon>
        <taxon>Fusobacteriaceae</taxon>
        <taxon>Fusobacterium</taxon>
    </lineage>
</organism>
<dbReference type="OrthoDB" id="3902805at2"/>
<dbReference type="Proteomes" id="UP000063275">
    <property type="component" value="Chromosome"/>
</dbReference>
<dbReference type="KEGG" id="fhw:RN87_03410"/>
<name>A0A0S2ZL75_9FUSO</name>
<evidence type="ECO:0000313" key="2">
    <source>
        <dbReference type="Proteomes" id="UP000063275"/>
    </source>
</evidence>
<dbReference type="RefSeq" id="WP_029491952.1">
    <property type="nucleotide sequence ID" value="NZ_ATKF01000058.1"/>
</dbReference>
<accession>A0A0S2ZL75</accession>
<sequence length="128" mass="14896">MLEIIGKSLNGIVLGTKRNEIGEELLNSSGYFFEFDKKNEIQSEANLIIISVLDRKEFSLNGKIISFQNLSKFIKSEKNIAEQEDDGYSYIFPEYNLLLYVDYIAQSFMQILIYDDSLKDLYERQINV</sequence>
<protein>
    <submittedName>
        <fullName evidence="1">Uncharacterized protein</fullName>
    </submittedName>
</protein>
<gene>
    <name evidence="1" type="ORF">RN87_03410</name>
</gene>
<proteinExistence type="predicted"/>
<dbReference type="EMBL" id="CP013331">
    <property type="protein sequence ID" value="ALQ39606.1"/>
    <property type="molecule type" value="Genomic_DNA"/>
</dbReference>